<comment type="caution">
    <text evidence="5">The sequence shown here is derived from an EMBL/GenBank/DDBJ whole genome shotgun (WGS) entry which is preliminary data.</text>
</comment>
<dbReference type="GO" id="GO:0004222">
    <property type="term" value="F:metalloendopeptidase activity"/>
    <property type="evidence" value="ECO:0007669"/>
    <property type="project" value="InterPro"/>
</dbReference>
<feature type="compositionally biased region" description="Polar residues" evidence="2">
    <location>
        <begin position="64"/>
        <end position="76"/>
    </location>
</feature>
<dbReference type="PANTHER" id="PTHR11733">
    <property type="entry name" value="ZINC METALLOPROTEASE FAMILY M13 NEPRILYSIN-RELATED"/>
    <property type="match status" value="1"/>
</dbReference>
<organism evidence="5 6">
    <name type="scientific">Amblyomma americanum</name>
    <name type="common">Lone star tick</name>
    <dbReference type="NCBI Taxonomy" id="6943"/>
    <lineage>
        <taxon>Eukaryota</taxon>
        <taxon>Metazoa</taxon>
        <taxon>Ecdysozoa</taxon>
        <taxon>Arthropoda</taxon>
        <taxon>Chelicerata</taxon>
        <taxon>Arachnida</taxon>
        <taxon>Acari</taxon>
        <taxon>Parasitiformes</taxon>
        <taxon>Ixodida</taxon>
        <taxon>Ixodoidea</taxon>
        <taxon>Ixodidae</taxon>
        <taxon>Amblyomminae</taxon>
        <taxon>Amblyomma</taxon>
    </lineage>
</organism>
<comment type="similarity">
    <text evidence="1">Belongs to the peptidase M13 family.</text>
</comment>
<feature type="domain" description="Peptidase M13 N-terminal" evidence="4">
    <location>
        <begin position="259"/>
        <end position="391"/>
    </location>
</feature>
<evidence type="ECO:0000256" key="3">
    <source>
        <dbReference type="SAM" id="Phobius"/>
    </source>
</evidence>
<evidence type="ECO:0000256" key="2">
    <source>
        <dbReference type="SAM" id="MobiDB-lite"/>
    </source>
</evidence>
<feature type="region of interest" description="Disordered" evidence="2">
    <location>
        <begin position="130"/>
        <end position="193"/>
    </location>
</feature>
<evidence type="ECO:0000313" key="5">
    <source>
        <dbReference type="EMBL" id="KAK8763438.1"/>
    </source>
</evidence>
<dbReference type="GO" id="GO:0016485">
    <property type="term" value="P:protein processing"/>
    <property type="evidence" value="ECO:0007669"/>
    <property type="project" value="TreeGrafter"/>
</dbReference>
<dbReference type="AlphaFoldDB" id="A0AAQ4DLU8"/>
<reference evidence="5 6" key="1">
    <citation type="journal article" date="2023" name="Arcadia Sci">
        <title>De novo assembly of a long-read Amblyomma americanum tick genome.</title>
        <authorList>
            <person name="Chou S."/>
            <person name="Poskanzer K.E."/>
            <person name="Rollins M."/>
            <person name="Thuy-Boun P.S."/>
        </authorList>
    </citation>
    <scope>NUCLEOTIDE SEQUENCE [LARGE SCALE GENOMIC DNA]</scope>
    <source>
        <strain evidence="5">F_SG_1</strain>
        <tissue evidence="5">Salivary glands</tissue>
    </source>
</reference>
<dbReference type="InterPro" id="IPR000718">
    <property type="entry name" value="Peptidase_M13"/>
</dbReference>
<dbReference type="Proteomes" id="UP001321473">
    <property type="component" value="Unassembled WGS sequence"/>
</dbReference>
<dbReference type="Gene3D" id="1.10.1380.10">
    <property type="entry name" value="Neutral endopeptidase , domain2"/>
    <property type="match status" value="1"/>
</dbReference>
<feature type="compositionally biased region" description="Polar residues" evidence="2">
    <location>
        <begin position="178"/>
        <end position="187"/>
    </location>
</feature>
<keyword evidence="6" id="KW-1185">Reference proteome</keyword>
<dbReference type="InterPro" id="IPR024079">
    <property type="entry name" value="MetalloPept_cat_dom_sf"/>
</dbReference>
<feature type="transmembrane region" description="Helical" evidence="3">
    <location>
        <begin position="202"/>
        <end position="223"/>
    </location>
</feature>
<proteinExistence type="inferred from homology"/>
<dbReference type="InterPro" id="IPR008753">
    <property type="entry name" value="Peptidase_M13_N"/>
</dbReference>
<accession>A0AAQ4DLU8</accession>
<name>A0AAQ4DLU8_AMBAM</name>
<dbReference type="PANTHER" id="PTHR11733:SF167">
    <property type="entry name" value="FI17812P1-RELATED"/>
    <property type="match status" value="1"/>
</dbReference>
<keyword evidence="3" id="KW-0812">Transmembrane</keyword>
<evidence type="ECO:0000256" key="1">
    <source>
        <dbReference type="ARBA" id="ARBA00007357"/>
    </source>
</evidence>
<dbReference type="Gene3D" id="3.40.390.10">
    <property type="entry name" value="Collagenase (Catalytic Domain)"/>
    <property type="match status" value="1"/>
</dbReference>
<feature type="region of interest" description="Disordered" evidence="2">
    <location>
        <begin position="1"/>
        <end position="101"/>
    </location>
</feature>
<dbReference type="SUPFAM" id="SSF55486">
    <property type="entry name" value="Metalloproteases ('zincins'), catalytic domain"/>
    <property type="match status" value="1"/>
</dbReference>
<feature type="compositionally biased region" description="Polar residues" evidence="2">
    <location>
        <begin position="140"/>
        <end position="155"/>
    </location>
</feature>
<evidence type="ECO:0000313" key="6">
    <source>
        <dbReference type="Proteomes" id="UP001321473"/>
    </source>
</evidence>
<evidence type="ECO:0000259" key="4">
    <source>
        <dbReference type="Pfam" id="PF05649"/>
    </source>
</evidence>
<dbReference type="EMBL" id="JARKHS020029306">
    <property type="protein sequence ID" value="KAK8763438.1"/>
    <property type="molecule type" value="Genomic_DNA"/>
</dbReference>
<dbReference type="Pfam" id="PF05649">
    <property type="entry name" value="Peptidase_M13_N"/>
    <property type="match status" value="1"/>
</dbReference>
<protein>
    <recommendedName>
        <fullName evidence="4">Peptidase M13 N-terminal domain-containing protein</fullName>
    </recommendedName>
</protein>
<sequence>MELDVIKTLRTPPDCTVQASTTEPQNLDGPSRGNVVAGSDEDARTAADMALRSSSPSAPKKQGSRCQSASHTSPNNKEGVAAASAVPPHRSARASKSTDMAASANLSTTGISASHPPDAAVLSNLNSAAQGHQPRDVRGHSTSTGAALSSMTSKLVSPIAKPRSGGGSPRPSARKGQRSGTPGTSRAQARRKKSRGKLFERFVLSGVVVSAGTLLAVAVLIILRTRKDDPQPTLAICDTPGCRKHAYELALAIDPSVEPCENFYGHTCGKWQRLFRLPFHYEMLLGAMLKTLDALKKESNASTAVGSVAAFFASCMNPKSDNPGAGVERFAAWKRSLGLLWPEQRQEATRHPLDVLLKLALRWNINLLFAVRIWRSREPRTATLFLDRGTLWDGTRRRRKELKLWGTYEGYVAAHCRCS</sequence>
<dbReference type="PROSITE" id="PS51885">
    <property type="entry name" value="NEPRILYSIN"/>
    <property type="match status" value="1"/>
</dbReference>
<keyword evidence="3" id="KW-0472">Membrane</keyword>
<gene>
    <name evidence="5" type="ORF">V5799_033954</name>
</gene>
<keyword evidence="3" id="KW-1133">Transmembrane helix</keyword>
<dbReference type="InterPro" id="IPR042089">
    <property type="entry name" value="Peptidase_M13_dom_2"/>
</dbReference>
<dbReference type="GO" id="GO:0005886">
    <property type="term" value="C:plasma membrane"/>
    <property type="evidence" value="ECO:0007669"/>
    <property type="project" value="TreeGrafter"/>
</dbReference>